<keyword evidence="3" id="KW-1185">Reference proteome</keyword>
<dbReference type="EMBL" id="OU892277">
    <property type="protein sequence ID" value="CAG9760669.1"/>
    <property type="molecule type" value="Genomic_DNA"/>
</dbReference>
<evidence type="ECO:0000259" key="1">
    <source>
        <dbReference type="Pfam" id="PF20478"/>
    </source>
</evidence>
<gene>
    <name evidence="2" type="ORF">CEUTPL_LOCUS1392</name>
</gene>
<dbReference type="PANTHER" id="PTHR36981:SF1">
    <property type="entry name" value="P2X PURINORECEPTOR 7 INTRACELLULAR DOMAIN-CONTAINING PROTEIN"/>
    <property type="match status" value="1"/>
</dbReference>
<dbReference type="AlphaFoldDB" id="A0A9N9QE14"/>
<dbReference type="PANTHER" id="PTHR36981">
    <property type="entry name" value="ZGC:195170"/>
    <property type="match status" value="1"/>
</dbReference>
<dbReference type="InterPro" id="IPR046815">
    <property type="entry name" value="P2RX7_C"/>
</dbReference>
<dbReference type="Pfam" id="PF20478">
    <property type="entry name" value="P2RX7_C"/>
    <property type="match status" value="1"/>
</dbReference>
<feature type="domain" description="P2X purinoreceptor 7 intracellular" evidence="1">
    <location>
        <begin position="20"/>
        <end position="113"/>
    </location>
</feature>
<accession>A0A9N9QE14</accession>
<dbReference type="OrthoDB" id="6771715at2759"/>
<sequence>MPTENECVCCLGNDNIVIVTNENCCITFHDSFENIVLNIDSLNIVRHNLVSQCKSKISKDRYKIVTNKLWRHLAYKNFISWINSWTTIGRNNRIVIPACVVRQVGQRFPEETGFKEFEDIL</sequence>
<protein>
    <recommendedName>
        <fullName evidence="1">P2X purinoreceptor 7 intracellular domain-containing protein</fullName>
    </recommendedName>
</protein>
<organism evidence="2 3">
    <name type="scientific">Ceutorhynchus assimilis</name>
    <name type="common">cabbage seed weevil</name>
    <dbReference type="NCBI Taxonomy" id="467358"/>
    <lineage>
        <taxon>Eukaryota</taxon>
        <taxon>Metazoa</taxon>
        <taxon>Ecdysozoa</taxon>
        <taxon>Arthropoda</taxon>
        <taxon>Hexapoda</taxon>
        <taxon>Insecta</taxon>
        <taxon>Pterygota</taxon>
        <taxon>Neoptera</taxon>
        <taxon>Endopterygota</taxon>
        <taxon>Coleoptera</taxon>
        <taxon>Polyphaga</taxon>
        <taxon>Cucujiformia</taxon>
        <taxon>Curculionidae</taxon>
        <taxon>Ceutorhynchinae</taxon>
        <taxon>Ceutorhynchus</taxon>
    </lineage>
</organism>
<name>A0A9N9QE14_9CUCU</name>
<evidence type="ECO:0000313" key="2">
    <source>
        <dbReference type="EMBL" id="CAG9760669.1"/>
    </source>
</evidence>
<dbReference type="Proteomes" id="UP001152799">
    <property type="component" value="Chromosome 1"/>
</dbReference>
<evidence type="ECO:0000313" key="3">
    <source>
        <dbReference type="Proteomes" id="UP001152799"/>
    </source>
</evidence>
<reference evidence="2" key="1">
    <citation type="submission" date="2022-01" db="EMBL/GenBank/DDBJ databases">
        <authorList>
            <person name="King R."/>
        </authorList>
    </citation>
    <scope>NUCLEOTIDE SEQUENCE</scope>
</reference>
<proteinExistence type="predicted"/>